<reference evidence="1" key="1">
    <citation type="journal article" date="2015" name="Nature">
        <title>Complex archaea that bridge the gap between prokaryotes and eukaryotes.</title>
        <authorList>
            <person name="Spang A."/>
            <person name="Saw J.H."/>
            <person name="Jorgensen S.L."/>
            <person name="Zaremba-Niedzwiedzka K."/>
            <person name="Martijn J."/>
            <person name="Lind A.E."/>
            <person name="van Eijk R."/>
            <person name="Schleper C."/>
            <person name="Guy L."/>
            <person name="Ettema T.J."/>
        </authorList>
    </citation>
    <scope>NUCLEOTIDE SEQUENCE</scope>
</reference>
<dbReference type="EMBL" id="LAZR01018916">
    <property type="protein sequence ID" value="KKL94467.1"/>
    <property type="molecule type" value="Genomic_DNA"/>
</dbReference>
<accession>A0A0F9J5I3</accession>
<sequence>MADKKKLKDMLNSIVDKNDEQAQVLFHDYLEDKMRDVLKPVVDPETEVVDDEDSTKKD</sequence>
<organism evidence="1">
    <name type="scientific">marine sediment metagenome</name>
    <dbReference type="NCBI Taxonomy" id="412755"/>
    <lineage>
        <taxon>unclassified sequences</taxon>
        <taxon>metagenomes</taxon>
        <taxon>ecological metagenomes</taxon>
    </lineage>
</organism>
<protein>
    <submittedName>
        <fullName evidence="1">Uncharacterized protein</fullName>
    </submittedName>
</protein>
<name>A0A0F9J5I3_9ZZZZ</name>
<comment type="caution">
    <text evidence="1">The sequence shown here is derived from an EMBL/GenBank/DDBJ whole genome shotgun (WGS) entry which is preliminary data.</text>
</comment>
<gene>
    <name evidence="1" type="ORF">LCGC14_1864370</name>
</gene>
<dbReference type="AlphaFoldDB" id="A0A0F9J5I3"/>
<proteinExistence type="predicted"/>
<evidence type="ECO:0000313" key="1">
    <source>
        <dbReference type="EMBL" id="KKL94467.1"/>
    </source>
</evidence>